<dbReference type="RefSeq" id="WP_134167546.1">
    <property type="nucleotide sequence ID" value="NZ_SODD01000002.1"/>
</dbReference>
<dbReference type="Proteomes" id="UP000294743">
    <property type="component" value="Unassembled WGS sequence"/>
</dbReference>
<dbReference type="Pfam" id="PF02595">
    <property type="entry name" value="Gly_kinase"/>
    <property type="match status" value="1"/>
</dbReference>
<name>A0A4R8A5R2_9FIRM</name>
<evidence type="ECO:0000256" key="1">
    <source>
        <dbReference type="ARBA" id="ARBA00006284"/>
    </source>
</evidence>
<dbReference type="EMBL" id="SODD01000002">
    <property type="protein sequence ID" value="TDW26007.1"/>
    <property type="molecule type" value="Genomic_DNA"/>
</dbReference>
<sequence length="377" mass="40736">MKIVVAMDSFKGCMSSNQANETVKHAIQAISKHHEVNCFTMGDGGEGSVDAFVSACNGVYVQVQARDAYFQNIDASYGLIDQGNTAVIEVASVIGLNMRERSERKPLYTTSYGVGQLMLDAKGRGVKKIILALGGSSTNDGGMGMLTALGAKFYNDKREYLKSSAKSLGQVARIDLRKFDALEGIEVIAACDVKNTLVGEHGATYTFGKQKGLFPNQIKKIDRDMTSYANVWHKLGYDISSFEGSGAAGGIGGALALVHAHFESGFQLLRTYTTIDKQIQEADLVITGEGQSDYQTMFGKVPAGVVGVANDYNKPCICVSGALGKDYETLYELGFIGIYSTSDRAMSFASALAQAKEKLYSCVYSIIKTIDYWEARK</sequence>
<dbReference type="OrthoDB" id="9774290at2"/>
<evidence type="ECO:0000313" key="6">
    <source>
        <dbReference type="Proteomes" id="UP000294743"/>
    </source>
</evidence>
<dbReference type="Gene3D" id="3.90.1510.10">
    <property type="entry name" value="Glycerate kinase, domain 2"/>
    <property type="match status" value="1"/>
</dbReference>
<dbReference type="PANTHER" id="PTHR21599:SF0">
    <property type="entry name" value="GLYCERATE KINASE"/>
    <property type="match status" value="1"/>
</dbReference>
<evidence type="ECO:0000313" key="5">
    <source>
        <dbReference type="EMBL" id="TDW26007.1"/>
    </source>
</evidence>
<dbReference type="SUPFAM" id="SSF110738">
    <property type="entry name" value="Glycerate kinase I"/>
    <property type="match status" value="1"/>
</dbReference>
<dbReference type="NCBIfam" id="TIGR00045">
    <property type="entry name" value="glycerate kinase"/>
    <property type="match status" value="1"/>
</dbReference>
<protein>
    <submittedName>
        <fullName evidence="5">Glycerate kinase</fullName>
    </submittedName>
</protein>
<dbReference type="GO" id="GO:0008887">
    <property type="term" value="F:glycerate kinase activity"/>
    <property type="evidence" value="ECO:0007669"/>
    <property type="project" value="UniProtKB-UniRule"/>
</dbReference>
<dbReference type="AlphaFoldDB" id="A0A4R8A5R2"/>
<comment type="caution">
    <text evidence="5">The sequence shown here is derived from an EMBL/GenBank/DDBJ whole genome shotgun (WGS) entry which is preliminary data.</text>
</comment>
<accession>A0A4R8A5R2</accession>
<keyword evidence="3 4" id="KW-0418">Kinase</keyword>
<dbReference type="InterPro" id="IPR036129">
    <property type="entry name" value="Glycerate_kinase_sf"/>
</dbReference>
<dbReference type="InterPro" id="IPR018197">
    <property type="entry name" value="Glycerate_kinase_RE-like"/>
</dbReference>
<dbReference type="PIRSF" id="PIRSF006078">
    <property type="entry name" value="GlxK"/>
    <property type="match status" value="1"/>
</dbReference>
<organism evidence="5 6">
    <name type="scientific">Breznakia blatticola</name>
    <dbReference type="NCBI Taxonomy" id="1754012"/>
    <lineage>
        <taxon>Bacteria</taxon>
        <taxon>Bacillati</taxon>
        <taxon>Bacillota</taxon>
        <taxon>Erysipelotrichia</taxon>
        <taxon>Erysipelotrichales</taxon>
        <taxon>Erysipelotrichaceae</taxon>
        <taxon>Breznakia</taxon>
    </lineage>
</organism>
<evidence type="ECO:0000256" key="4">
    <source>
        <dbReference type="PIRNR" id="PIRNR006078"/>
    </source>
</evidence>
<dbReference type="PANTHER" id="PTHR21599">
    <property type="entry name" value="GLYCERATE KINASE"/>
    <property type="match status" value="1"/>
</dbReference>
<gene>
    <name evidence="5" type="ORF">EDD63_10228</name>
</gene>
<dbReference type="Gene3D" id="3.40.50.10350">
    <property type="entry name" value="Glycerate kinase, domain 1"/>
    <property type="match status" value="1"/>
</dbReference>
<proteinExistence type="inferred from homology"/>
<keyword evidence="6" id="KW-1185">Reference proteome</keyword>
<dbReference type="InterPro" id="IPR004381">
    <property type="entry name" value="Glycerate_kinase"/>
</dbReference>
<keyword evidence="2 4" id="KW-0808">Transferase</keyword>
<evidence type="ECO:0000256" key="3">
    <source>
        <dbReference type="ARBA" id="ARBA00022777"/>
    </source>
</evidence>
<dbReference type="GO" id="GO:0031388">
    <property type="term" value="P:organic acid phosphorylation"/>
    <property type="evidence" value="ECO:0007669"/>
    <property type="project" value="UniProtKB-UniRule"/>
</dbReference>
<evidence type="ECO:0000256" key="2">
    <source>
        <dbReference type="ARBA" id="ARBA00022679"/>
    </source>
</evidence>
<comment type="similarity">
    <text evidence="1 4">Belongs to the glycerate kinase type-1 family.</text>
</comment>
<dbReference type="InterPro" id="IPR018193">
    <property type="entry name" value="Glyc_kinase_flavodox-like_fold"/>
</dbReference>
<reference evidence="5 6" key="1">
    <citation type="submission" date="2019-03" db="EMBL/GenBank/DDBJ databases">
        <title>Genomic Encyclopedia of Type Strains, Phase IV (KMG-IV): sequencing the most valuable type-strain genomes for metagenomic binning, comparative biology and taxonomic classification.</title>
        <authorList>
            <person name="Goeker M."/>
        </authorList>
    </citation>
    <scope>NUCLEOTIDE SEQUENCE [LARGE SCALE GENOMIC DNA]</scope>
    <source>
        <strain evidence="5 6">DSM 28867</strain>
    </source>
</reference>